<dbReference type="AlphaFoldDB" id="A0AA36FWP0"/>
<accession>A0AA36FWP0</accession>
<dbReference type="Proteomes" id="UP001177023">
    <property type="component" value="Unassembled WGS sequence"/>
</dbReference>
<evidence type="ECO:0000313" key="1">
    <source>
        <dbReference type="EMBL" id="CAJ0567637.1"/>
    </source>
</evidence>
<reference evidence="1" key="1">
    <citation type="submission" date="2023-06" db="EMBL/GenBank/DDBJ databases">
        <authorList>
            <person name="Delattre M."/>
        </authorList>
    </citation>
    <scope>NUCLEOTIDE SEQUENCE</scope>
    <source>
        <strain evidence="1">AF72</strain>
    </source>
</reference>
<keyword evidence="2" id="KW-1185">Reference proteome</keyword>
<evidence type="ECO:0000313" key="2">
    <source>
        <dbReference type="Proteomes" id="UP001177023"/>
    </source>
</evidence>
<feature type="non-terminal residue" evidence="1">
    <location>
        <position position="1"/>
    </location>
</feature>
<gene>
    <name evidence="1" type="ORF">MSPICULIGERA_LOCUS6181</name>
</gene>
<organism evidence="1 2">
    <name type="scientific">Mesorhabditis spiculigera</name>
    <dbReference type="NCBI Taxonomy" id="96644"/>
    <lineage>
        <taxon>Eukaryota</taxon>
        <taxon>Metazoa</taxon>
        <taxon>Ecdysozoa</taxon>
        <taxon>Nematoda</taxon>
        <taxon>Chromadorea</taxon>
        <taxon>Rhabditida</taxon>
        <taxon>Rhabditina</taxon>
        <taxon>Rhabditomorpha</taxon>
        <taxon>Rhabditoidea</taxon>
        <taxon>Rhabditidae</taxon>
        <taxon>Mesorhabditinae</taxon>
        <taxon>Mesorhabditis</taxon>
    </lineage>
</organism>
<name>A0AA36FWP0_9BILA</name>
<sequence length="167" mass="18871">MAGNGYLGTEVQISELEEVLQKSFGPEFHLKESDLTETANFDGNTSLMATFSSEGRKYLLKLPTWSKVHNREVDFFQAILPKIPKRIVTPQFVCAKKFEAGLDSGWSWRNGKNLFTHEFAGIEATKKILDDLAALHAVDAHFTKEEHDHFSDAFSGDEHLDIQLNKD</sequence>
<dbReference type="EMBL" id="CATQJA010001528">
    <property type="protein sequence ID" value="CAJ0567637.1"/>
    <property type="molecule type" value="Genomic_DNA"/>
</dbReference>
<proteinExistence type="predicted"/>
<dbReference type="SUPFAM" id="SSF56112">
    <property type="entry name" value="Protein kinase-like (PK-like)"/>
    <property type="match status" value="1"/>
</dbReference>
<dbReference type="InterPro" id="IPR011009">
    <property type="entry name" value="Kinase-like_dom_sf"/>
</dbReference>
<protein>
    <submittedName>
        <fullName evidence="1">Uncharacterized protein</fullName>
    </submittedName>
</protein>
<comment type="caution">
    <text evidence="1">The sequence shown here is derived from an EMBL/GenBank/DDBJ whole genome shotgun (WGS) entry which is preliminary data.</text>
</comment>